<evidence type="ECO:0000313" key="7">
    <source>
        <dbReference type="EMBL" id="SDN22817.1"/>
    </source>
</evidence>
<dbReference type="GO" id="GO:0016787">
    <property type="term" value="F:hydrolase activity"/>
    <property type="evidence" value="ECO:0007669"/>
    <property type="project" value="UniProtKB-KW"/>
</dbReference>
<gene>
    <name evidence="7" type="ORF">SAMN04488053_101178</name>
</gene>
<keyword evidence="2" id="KW-1003">Cell membrane</keyword>
<dbReference type="PANTHER" id="PTHR30249:SF17">
    <property type="entry name" value="HOLIN-LIKE PROTEIN CIDB"/>
    <property type="match status" value="1"/>
</dbReference>
<keyword evidence="7" id="KW-0378">Hydrolase</keyword>
<evidence type="ECO:0000256" key="4">
    <source>
        <dbReference type="ARBA" id="ARBA00022989"/>
    </source>
</evidence>
<comment type="subcellular location">
    <subcellularLocation>
        <location evidence="1">Cell membrane</location>
        <topology evidence="1">Multi-pass membrane protein</topology>
    </subcellularLocation>
</comment>
<evidence type="ECO:0000256" key="5">
    <source>
        <dbReference type="ARBA" id="ARBA00023136"/>
    </source>
</evidence>
<keyword evidence="8" id="KW-1185">Reference proteome</keyword>
<sequence>MIFLYLSITLISYIIAKKMYKLYPHPFLTPVLTGTCFVLVVIYSLNLSMADYAIVELIAGELLGPATVALAIPVYKHRSLIAAHVKEMACGIFAGVSAALFFSLISISLYNFTTGIATALLVKTTTVPIALELTAMQGGDVSLTVLTVMSTGVIGAVFGPKILSFFNIYHAVARGTAIGSIAHGIGTAHIVQEGELEGASSAVAMAAAGVSLSILLGIMH</sequence>
<proteinExistence type="predicted"/>
<dbReference type="PANTHER" id="PTHR30249">
    <property type="entry name" value="PUTATIVE SEROTONIN TRANSPORTER"/>
    <property type="match status" value="1"/>
</dbReference>
<feature type="transmembrane region" description="Helical" evidence="6">
    <location>
        <begin position="141"/>
        <end position="159"/>
    </location>
</feature>
<feature type="transmembrane region" description="Helical" evidence="6">
    <location>
        <begin position="198"/>
        <end position="218"/>
    </location>
</feature>
<protein>
    <submittedName>
        <fullName evidence="7">Putative effector of murein hydrolase</fullName>
    </submittedName>
</protein>
<dbReference type="InterPro" id="IPR007300">
    <property type="entry name" value="CidB/LrgB"/>
</dbReference>
<dbReference type="STRING" id="745820.SAMN04488053_101178"/>
<dbReference type="RefSeq" id="WP_090839653.1">
    <property type="nucleotide sequence ID" value="NZ_FNIL01000001.1"/>
</dbReference>
<dbReference type="EMBL" id="FNIL01000001">
    <property type="protein sequence ID" value="SDN22817.1"/>
    <property type="molecule type" value="Genomic_DNA"/>
</dbReference>
<keyword evidence="3 6" id="KW-0812">Transmembrane</keyword>
<feature type="transmembrane region" description="Helical" evidence="6">
    <location>
        <begin position="87"/>
        <end position="110"/>
    </location>
</feature>
<name>A0A1G9ZNY3_9BACI</name>
<dbReference type="Proteomes" id="UP000198778">
    <property type="component" value="Unassembled WGS sequence"/>
</dbReference>
<evidence type="ECO:0000313" key="8">
    <source>
        <dbReference type="Proteomes" id="UP000198778"/>
    </source>
</evidence>
<evidence type="ECO:0000256" key="6">
    <source>
        <dbReference type="SAM" id="Phobius"/>
    </source>
</evidence>
<keyword evidence="4 6" id="KW-1133">Transmembrane helix</keyword>
<dbReference type="GO" id="GO:0005886">
    <property type="term" value="C:plasma membrane"/>
    <property type="evidence" value="ECO:0007669"/>
    <property type="project" value="UniProtKB-SubCell"/>
</dbReference>
<dbReference type="OrthoDB" id="9811701at2"/>
<feature type="transmembrane region" description="Helical" evidence="6">
    <location>
        <begin position="52"/>
        <end position="75"/>
    </location>
</feature>
<accession>A0A1G9ZNY3</accession>
<feature type="transmembrane region" description="Helical" evidence="6">
    <location>
        <begin position="27"/>
        <end position="46"/>
    </location>
</feature>
<dbReference type="Pfam" id="PF04172">
    <property type="entry name" value="LrgB"/>
    <property type="match status" value="1"/>
</dbReference>
<evidence type="ECO:0000256" key="3">
    <source>
        <dbReference type="ARBA" id="ARBA00022692"/>
    </source>
</evidence>
<feature type="transmembrane region" description="Helical" evidence="6">
    <location>
        <begin position="171"/>
        <end position="192"/>
    </location>
</feature>
<keyword evidence="5 6" id="KW-0472">Membrane</keyword>
<reference evidence="8" key="1">
    <citation type="submission" date="2016-10" db="EMBL/GenBank/DDBJ databases">
        <authorList>
            <person name="Varghese N."/>
            <person name="Submissions S."/>
        </authorList>
    </citation>
    <scope>NUCLEOTIDE SEQUENCE [LARGE SCALE GENOMIC DNA]</scope>
    <source>
        <strain evidence="8">CGMCC 1.10369</strain>
    </source>
</reference>
<evidence type="ECO:0000256" key="1">
    <source>
        <dbReference type="ARBA" id="ARBA00004651"/>
    </source>
</evidence>
<evidence type="ECO:0000256" key="2">
    <source>
        <dbReference type="ARBA" id="ARBA00022475"/>
    </source>
</evidence>
<dbReference type="AlphaFoldDB" id="A0A1G9ZNY3"/>
<organism evidence="7 8">
    <name type="scientific">Alkalicoccus daliensis</name>
    <dbReference type="NCBI Taxonomy" id="745820"/>
    <lineage>
        <taxon>Bacteria</taxon>
        <taxon>Bacillati</taxon>
        <taxon>Bacillota</taxon>
        <taxon>Bacilli</taxon>
        <taxon>Bacillales</taxon>
        <taxon>Bacillaceae</taxon>
        <taxon>Alkalicoccus</taxon>
    </lineage>
</organism>